<gene>
    <name evidence="2" type="ORF">BG61_22505</name>
</gene>
<keyword evidence="3" id="KW-1185">Reference proteome</keyword>
<name>A0A069PK88_9BURK</name>
<evidence type="ECO:0000313" key="2">
    <source>
        <dbReference type="EMBL" id="KDR40777.1"/>
    </source>
</evidence>
<dbReference type="RefSeq" id="WP_063741076.1">
    <property type="nucleotide sequence ID" value="NZ_JFHC01000035.1"/>
</dbReference>
<protein>
    <submittedName>
        <fullName evidence="2">Transposase</fullName>
    </submittedName>
</protein>
<evidence type="ECO:0000313" key="3">
    <source>
        <dbReference type="Proteomes" id="UP000027466"/>
    </source>
</evidence>
<dbReference type="Pfam" id="PF13592">
    <property type="entry name" value="HTH_33"/>
    <property type="match status" value="1"/>
</dbReference>
<organism evidence="2 3">
    <name type="scientific">Caballeronia glathei</name>
    <dbReference type="NCBI Taxonomy" id="60547"/>
    <lineage>
        <taxon>Bacteria</taxon>
        <taxon>Pseudomonadati</taxon>
        <taxon>Pseudomonadota</taxon>
        <taxon>Betaproteobacteria</taxon>
        <taxon>Burkholderiales</taxon>
        <taxon>Burkholderiaceae</taxon>
        <taxon>Caballeronia</taxon>
    </lineage>
</organism>
<feature type="domain" description="Winged helix-turn helix" evidence="1">
    <location>
        <begin position="167"/>
        <end position="202"/>
    </location>
</feature>
<accession>A0A069PK88</accession>
<dbReference type="InterPro" id="IPR009057">
    <property type="entry name" value="Homeodomain-like_sf"/>
</dbReference>
<evidence type="ECO:0000259" key="1">
    <source>
        <dbReference type="Pfam" id="PF13592"/>
    </source>
</evidence>
<reference evidence="2 3" key="1">
    <citation type="submission" date="2014-03" db="EMBL/GenBank/DDBJ databases">
        <title>Draft Genome Sequences of Four Burkholderia Strains.</title>
        <authorList>
            <person name="Liu X.Y."/>
            <person name="Li C.X."/>
            <person name="Xu J.H."/>
        </authorList>
    </citation>
    <scope>NUCLEOTIDE SEQUENCE [LARGE SCALE GENOMIC DNA]</scope>
    <source>
        <strain evidence="2 3">DSM 50014</strain>
    </source>
</reference>
<dbReference type="SUPFAM" id="SSF46689">
    <property type="entry name" value="Homeodomain-like"/>
    <property type="match status" value="1"/>
</dbReference>
<dbReference type="Proteomes" id="UP000027466">
    <property type="component" value="Unassembled WGS sequence"/>
</dbReference>
<comment type="caution">
    <text evidence="2">The sequence shown here is derived from an EMBL/GenBank/DDBJ whole genome shotgun (WGS) entry which is preliminary data.</text>
</comment>
<dbReference type="EMBL" id="JFHC01000035">
    <property type="protein sequence ID" value="KDR40777.1"/>
    <property type="molecule type" value="Genomic_DNA"/>
</dbReference>
<proteinExistence type="predicted"/>
<dbReference type="InterPro" id="IPR025959">
    <property type="entry name" value="Winged_HTH_dom"/>
</dbReference>
<dbReference type="AlphaFoldDB" id="A0A069PK88"/>
<sequence length="210" mass="23505">MAASKDKLPSVMLRSEAGKLLLEGMSPQAVANMLGLSIQTTKRYQALVAKGGPDALAQMSVGGRRPSLNADARKWIASALRGSPVAYGFNSDQWTDGRLQAVIEKEFGRKFSRVYVRQIIIDLGCADRLKRRRNTVTESGAGILRSEVVPWVSTALVHSPRVQGFEADRWTNERLRAAIERRYGVRYSRMYVWKIATELGLSHLLSKMRR</sequence>